<organism evidence="1 2">
    <name type="scientific">Tenacibaculum jejuense</name>
    <dbReference type="NCBI Taxonomy" id="584609"/>
    <lineage>
        <taxon>Bacteria</taxon>
        <taxon>Pseudomonadati</taxon>
        <taxon>Bacteroidota</taxon>
        <taxon>Flavobacteriia</taxon>
        <taxon>Flavobacteriales</taxon>
        <taxon>Flavobacteriaceae</taxon>
        <taxon>Tenacibaculum</taxon>
    </lineage>
</organism>
<dbReference type="RefSeq" id="WP_095073810.1">
    <property type="nucleotide sequence ID" value="NZ_LT899436.1"/>
</dbReference>
<name>A0A238UCV8_9FLAO</name>
<dbReference type="KEGG" id="tje:TJEJU_3271"/>
<reference evidence="1 2" key="1">
    <citation type="submission" date="2017-07" db="EMBL/GenBank/DDBJ databases">
        <authorList>
            <person name="Sun Z.S."/>
            <person name="Albrecht U."/>
            <person name="Echele G."/>
            <person name="Lee C.C."/>
        </authorList>
    </citation>
    <scope>NUCLEOTIDE SEQUENCE [LARGE SCALE GENOMIC DNA]</scope>
    <source>
        <strain evidence="2">type strain: KCTC 22618</strain>
    </source>
</reference>
<keyword evidence="2" id="KW-1185">Reference proteome</keyword>
<dbReference type="AlphaFoldDB" id="A0A238UCV8"/>
<sequence>MNTAITIPKVVSKDSALSFDFLKEEAIQIIQELSGNMWTDHNTHDPGITILEQICYAITDIAYRLDHDMQDLLGSQDVAYQGLYSPATILTTSPVTLSDFRKLIIDTVGVRNAWIERVSSEQDTTIKGLYTVLVEKDDLEDVGSNLVQRITEKLHKNRGLCEDFEEIRLLDKQKIRFSGVIEISDATENINELIADVLYSLHWHLSPGITFHSLQELQKNGKSVEEIFDGPTLAHGFITDEELIKRLRKLEIHTSDIFKVVMDITNVITIQNFTIASGTNTVKNWVFPLDETKTPSLDVIATLEGLAFRVNGLIVSTNKERILALYNQKVKSFTSKKVLRFNEKDIAIQKGENQEIENYYSIQNEFPANYGIGNTGLPSSASKRRQGQSKQLTGYLTLFDQVLTNYCAQIANFYQLVGINPESTTTKFNQTLLGTVPGLENLIQDENIDGYEAYVSGETLDPLEEIQQKHTFLNHLLARYSETFKAYGMVLQRESEDVLEKERKLIQDKIAFLNNYPKISAERGKAFDYTKSTLESSNKSGLEFRILQKLGLATTENIYMVEHILLRPKKSDKTTVDNYYKIHDVEQFDLIEEQFKIFGSNHGLVTGMFVAIFDNQQFLGDFKVIKTTADSFEIEGEMNTEIITENPKLSWRRTDADLRIHVLTNSITSFETTATGTTFCNTKYQVEKGDEITILGSTFYDGKHFVKSVTNQGFEIEHSFIGEEQTKPRFKISKTISDQYTLQVTFILPNDEKKFQDQTFRDFVTTTIREETPVHITTHFKWLSTEEMRDFKNEYQKFIAVI</sequence>
<accession>A0A238UCV8</accession>
<dbReference type="Proteomes" id="UP000215214">
    <property type="component" value="Chromosome TJEJU"/>
</dbReference>
<proteinExistence type="predicted"/>
<dbReference type="EMBL" id="LT899436">
    <property type="protein sequence ID" value="SNR16922.1"/>
    <property type="molecule type" value="Genomic_DNA"/>
</dbReference>
<dbReference type="OrthoDB" id="8263000at2"/>
<protein>
    <submittedName>
        <fullName evidence="1">Uncharacterized protein</fullName>
    </submittedName>
</protein>
<gene>
    <name evidence="1" type="ORF">TJEJU_3271</name>
</gene>
<evidence type="ECO:0000313" key="1">
    <source>
        <dbReference type="EMBL" id="SNR16922.1"/>
    </source>
</evidence>
<evidence type="ECO:0000313" key="2">
    <source>
        <dbReference type="Proteomes" id="UP000215214"/>
    </source>
</evidence>